<comment type="similarity">
    <text evidence="2">Belongs to the chromate ion transporter (CHR) (TC 2.A.51) family.</text>
</comment>
<comment type="caution">
    <text evidence="8">The sequence shown here is derived from an EMBL/GenBank/DDBJ whole genome shotgun (WGS) entry which is preliminary data.</text>
</comment>
<feature type="transmembrane region" description="Helical" evidence="7">
    <location>
        <begin position="205"/>
        <end position="225"/>
    </location>
</feature>
<evidence type="ECO:0000256" key="2">
    <source>
        <dbReference type="ARBA" id="ARBA00005262"/>
    </source>
</evidence>
<dbReference type="AlphaFoldDB" id="A0A0R0ALP5"/>
<sequence>MSNTSPQTPPSPGSAGEVFRIFLRLGLTSFGGPIAHLAYFREEFVRLRGWLDDAHFAQLLSVCQFLPGPASSQMCFAIGLFRGGWAGALAAFVAFTLPSALLMFGFALIAPHVGQGVGTAAVHGLKLVAVVVVAHGLLGMIRQLAPDAPRVLIAAGAAVLIVSTGSAWAQLGAIALGAMLGWCFCRQVNAPLSAAFPVRYGRRGGVAFLLVFLAGLAGALMWPAADAPTAAALAAAFYKAGALVFGGGHVVLSLLQPAVVDTGWVHPDTFLAGYGAAQAMPGPMFSLAAFVGAEVPVGWPAAASATLALLAVFLPGILLLLAVLPLWEHLARRRWATRGIAGINAAVVGLLIAAFYTPVWTEGVHGVADFVIALIGFALLTTRRVSALWIVSWCVAASIVARLLS</sequence>
<dbReference type="EMBL" id="LLXS01000025">
    <property type="protein sequence ID" value="KRG41592.1"/>
    <property type="molecule type" value="Genomic_DNA"/>
</dbReference>
<evidence type="ECO:0000256" key="6">
    <source>
        <dbReference type="ARBA" id="ARBA00023136"/>
    </source>
</evidence>
<keyword evidence="3" id="KW-1003">Cell membrane</keyword>
<dbReference type="RefSeq" id="WP_054658214.1">
    <property type="nucleotide sequence ID" value="NZ_LLXS01000025.1"/>
</dbReference>
<keyword evidence="4 7" id="KW-0812">Transmembrane</keyword>
<evidence type="ECO:0000256" key="4">
    <source>
        <dbReference type="ARBA" id="ARBA00022692"/>
    </source>
</evidence>
<feature type="transmembrane region" description="Helical" evidence="7">
    <location>
        <begin position="125"/>
        <end position="145"/>
    </location>
</feature>
<evidence type="ECO:0000256" key="7">
    <source>
        <dbReference type="SAM" id="Phobius"/>
    </source>
</evidence>
<evidence type="ECO:0000313" key="9">
    <source>
        <dbReference type="Proteomes" id="UP000050836"/>
    </source>
</evidence>
<keyword evidence="6 7" id="KW-0472">Membrane</keyword>
<dbReference type="GO" id="GO:0005886">
    <property type="term" value="C:plasma membrane"/>
    <property type="evidence" value="ECO:0007669"/>
    <property type="project" value="UniProtKB-SubCell"/>
</dbReference>
<dbReference type="InterPro" id="IPR003370">
    <property type="entry name" value="Chromate_transpt"/>
</dbReference>
<protein>
    <recommendedName>
        <fullName evidence="10">Chromate ion family chromate transporter</fullName>
    </recommendedName>
</protein>
<proteinExistence type="inferred from homology"/>
<evidence type="ECO:0000313" key="8">
    <source>
        <dbReference type="EMBL" id="KRG41592.1"/>
    </source>
</evidence>
<feature type="transmembrane region" description="Helical" evidence="7">
    <location>
        <begin position="363"/>
        <end position="380"/>
    </location>
</feature>
<evidence type="ECO:0000256" key="1">
    <source>
        <dbReference type="ARBA" id="ARBA00004651"/>
    </source>
</evidence>
<dbReference type="NCBIfam" id="TIGR00937">
    <property type="entry name" value="2A51"/>
    <property type="match status" value="1"/>
</dbReference>
<comment type="subcellular location">
    <subcellularLocation>
        <location evidence="1">Cell membrane</location>
        <topology evidence="1">Multi-pass membrane protein</topology>
    </subcellularLocation>
</comment>
<dbReference type="PANTHER" id="PTHR33567">
    <property type="entry name" value="CHROMATE ION TRANSPORTER (EUROFUNG)"/>
    <property type="match status" value="1"/>
</dbReference>
<gene>
    <name evidence="8" type="ORF">ARC78_10840</name>
</gene>
<dbReference type="Proteomes" id="UP000050836">
    <property type="component" value="Unassembled WGS sequence"/>
</dbReference>
<dbReference type="InterPro" id="IPR014047">
    <property type="entry name" value="Chr_Tranpt_l_chain"/>
</dbReference>
<feature type="transmembrane region" description="Helical" evidence="7">
    <location>
        <begin position="89"/>
        <end position="113"/>
    </location>
</feature>
<feature type="transmembrane region" description="Helical" evidence="7">
    <location>
        <begin position="339"/>
        <end position="357"/>
    </location>
</feature>
<feature type="transmembrane region" description="Helical" evidence="7">
    <location>
        <begin position="387"/>
        <end position="404"/>
    </location>
</feature>
<name>A0A0R0ALP5_9GAMM</name>
<dbReference type="GO" id="GO:0015109">
    <property type="term" value="F:chromate transmembrane transporter activity"/>
    <property type="evidence" value="ECO:0007669"/>
    <property type="project" value="InterPro"/>
</dbReference>
<evidence type="ECO:0000256" key="5">
    <source>
        <dbReference type="ARBA" id="ARBA00022989"/>
    </source>
</evidence>
<dbReference type="OrthoDB" id="8969999at2"/>
<evidence type="ECO:0008006" key="10">
    <source>
        <dbReference type="Google" id="ProtNLM"/>
    </source>
</evidence>
<dbReference type="Pfam" id="PF02417">
    <property type="entry name" value="Chromate_transp"/>
    <property type="match status" value="2"/>
</dbReference>
<dbReference type="PIRSF" id="PIRSF004810">
    <property type="entry name" value="ChrA"/>
    <property type="match status" value="1"/>
</dbReference>
<feature type="transmembrane region" description="Helical" evidence="7">
    <location>
        <begin position="151"/>
        <end position="184"/>
    </location>
</feature>
<accession>A0A0R0ALP5</accession>
<evidence type="ECO:0000256" key="3">
    <source>
        <dbReference type="ARBA" id="ARBA00022475"/>
    </source>
</evidence>
<feature type="transmembrane region" description="Helical" evidence="7">
    <location>
        <begin position="305"/>
        <end position="327"/>
    </location>
</feature>
<feature type="transmembrane region" description="Helical" evidence="7">
    <location>
        <begin position="21"/>
        <end position="40"/>
    </location>
</feature>
<feature type="transmembrane region" description="Helical" evidence="7">
    <location>
        <begin position="237"/>
        <end position="259"/>
    </location>
</feature>
<dbReference type="PANTHER" id="PTHR33567:SF3">
    <property type="entry name" value="CHROMATE ION TRANSPORTER (EUROFUNG)"/>
    <property type="match status" value="1"/>
</dbReference>
<reference evidence="8 9" key="1">
    <citation type="submission" date="2015-10" db="EMBL/GenBank/DDBJ databases">
        <title>Genome sequencing and analysis of members of genus Stenotrophomonas.</title>
        <authorList>
            <person name="Patil P.P."/>
            <person name="Midha S."/>
            <person name="Patil P.B."/>
        </authorList>
    </citation>
    <scope>NUCLEOTIDE SEQUENCE [LARGE SCALE GENOMIC DNA]</scope>
    <source>
        <strain evidence="8 9">JCM 9942</strain>
    </source>
</reference>
<feature type="transmembrane region" description="Helical" evidence="7">
    <location>
        <begin position="271"/>
        <end position="293"/>
    </location>
</feature>
<keyword evidence="5 7" id="KW-1133">Transmembrane helix</keyword>
<keyword evidence="9" id="KW-1185">Reference proteome</keyword>
<organism evidence="8 9">
    <name type="scientific">Stenotrophomonas pictorum JCM 9942</name>
    <dbReference type="NCBI Taxonomy" id="1236960"/>
    <lineage>
        <taxon>Bacteria</taxon>
        <taxon>Pseudomonadati</taxon>
        <taxon>Pseudomonadota</taxon>
        <taxon>Gammaproteobacteria</taxon>
        <taxon>Lysobacterales</taxon>
        <taxon>Lysobacteraceae</taxon>
        <taxon>Stenotrophomonas</taxon>
    </lineage>
</organism>